<feature type="region of interest" description="Disordered" evidence="1">
    <location>
        <begin position="1"/>
        <end position="38"/>
    </location>
</feature>
<accession>A0A0E0M4F7</accession>
<feature type="region of interest" description="Disordered" evidence="1">
    <location>
        <begin position="50"/>
        <end position="89"/>
    </location>
</feature>
<evidence type="ECO:0000256" key="1">
    <source>
        <dbReference type="SAM" id="MobiDB-lite"/>
    </source>
</evidence>
<protein>
    <submittedName>
        <fullName evidence="2">Uncharacterized protein</fullName>
    </submittedName>
</protein>
<dbReference type="AlphaFoldDB" id="A0A0E0M4F7"/>
<dbReference type="EnsemblPlants" id="OPUNC09G17690.2">
    <property type="protein sequence ID" value="OPUNC09G17690.2"/>
    <property type="gene ID" value="OPUNC09G17690"/>
</dbReference>
<evidence type="ECO:0000313" key="3">
    <source>
        <dbReference type="Proteomes" id="UP000026962"/>
    </source>
</evidence>
<organism evidence="2">
    <name type="scientific">Oryza punctata</name>
    <name type="common">Red rice</name>
    <dbReference type="NCBI Taxonomy" id="4537"/>
    <lineage>
        <taxon>Eukaryota</taxon>
        <taxon>Viridiplantae</taxon>
        <taxon>Streptophyta</taxon>
        <taxon>Embryophyta</taxon>
        <taxon>Tracheophyta</taxon>
        <taxon>Spermatophyta</taxon>
        <taxon>Magnoliopsida</taxon>
        <taxon>Liliopsida</taxon>
        <taxon>Poales</taxon>
        <taxon>Poaceae</taxon>
        <taxon>BOP clade</taxon>
        <taxon>Oryzoideae</taxon>
        <taxon>Oryzeae</taxon>
        <taxon>Oryzinae</taxon>
        <taxon>Oryza</taxon>
    </lineage>
</organism>
<sequence>MAAAPALSSSSSVEKWSEIDLRDPPHAAAASDKPKHKAFVPTWKTRHLTAMFHNGGGGGNGSENKEPMAASMEGTDQEKDASKSKSKSSWGFDGLKKWKKSGNEEAMAGGDRPENAVPRSLYSECRLEVSPAVAQDAKRAKKCIRSLATMTLLPTWRMIMYCKVVALSIVFSVPLIGIRITGLNLLKVLAENTKKELSAEDQQIETISTRLPVDKSVLKAFFPNICFFSRWAWCDEHGDNVINAAKKEFKERVEEVEKQIGITSGDGWVAFGDNHDENFNPRAFSQHQAAVERGRLMTRLPEFLHEYMANKEKMELLWWLRTKFLADIRMTLDLISNSVREMDDHFTRRFEQLV</sequence>
<proteinExistence type="predicted"/>
<feature type="compositionally biased region" description="Basic and acidic residues" evidence="1">
    <location>
        <begin position="15"/>
        <end position="25"/>
    </location>
</feature>
<dbReference type="PANTHER" id="PTHR37392">
    <property type="entry name" value="OS09G0556800 PROTEIN"/>
    <property type="match status" value="1"/>
</dbReference>
<dbReference type="eggNOG" id="ENOG502QRWY">
    <property type="taxonomic scope" value="Eukaryota"/>
</dbReference>
<dbReference type="Gramene" id="OPUNC09G17690.2">
    <property type="protein sequence ID" value="OPUNC09G17690.2"/>
    <property type="gene ID" value="OPUNC09G17690"/>
</dbReference>
<dbReference type="Proteomes" id="UP000026962">
    <property type="component" value="Chromosome 9"/>
</dbReference>
<dbReference type="HOGENOM" id="CLU_783855_0_0_1"/>
<reference evidence="2" key="1">
    <citation type="submission" date="2015-04" db="UniProtKB">
        <authorList>
            <consortium name="EnsemblPlants"/>
        </authorList>
    </citation>
    <scope>IDENTIFICATION</scope>
</reference>
<keyword evidence="3" id="KW-1185">Reference proteome</keyword>
<dbReference type="STRING" id="4537.A0A0E0M4F7"/>
<feature type="compositionally biased region" description="Low complexity" evidence="1">
    <location>
        <begin position="1"/>
        <end position="12"/>
    </location>
</feature>
<dbReference type="PANTHER" id="PTHR37392:SF1">
    <property type="entry name" value="OS09G0556800 PROTEIN"/>
    <property type="match status" value="1"/>
</dbReference>
<reference evidence="2" key="2">
    <citation type="submission" date="2018-05" db="EMBL/GenBank/DDBJ databases">
        <title>OpunRS2 (Oryza punctata Reference Sequence Version 2).</title>
        <authorList>
            <person name="Zhang J."/>
            <person name="Kudrna D."/>
            <person name="Lee S."/>
            <person name="Talag J."/>
            <person name="Welchert J."/>
            <person name="Wing R.A."/>
        </authorList>
    </citation>
    <scope>NUCLEOTIDE SEQUENCE [LARGE SCALE GENOMIC DNA]</scope>
</reference>
<name>A0A0E0M4F7_ORYPU</name>
<evidence type="ECO:0000313" key="2">
    <source>
        <dbReference type="EnsemblPlants" id="OPUNC09G17690.2"/>
    </source>
</evidence>